<evidence type="ECO:0000256" key="2">
    <source>
        <dbReference type="ARBA" id="ARBA00022803"/>
    </source>
</evidence>
<dbReference type="AlphaFoldDB" id="A0AAN8EQC7"/>
<reference evidence="3 4" key="1">
    <citation type="submission" date="2019-10" db="EMBL/GenBank/DDBJ databases">
        <title>Assembly and Annotation for the nematode Trichostrongylus colubriformis.</title>
        <authorList>
            <person name="Martin J."/>
        </authorList>
    </citation>
    <scope>NUCLEOTIDE SEQUENCE [LARGE SCALE GENOMIC DNA]</scope>
    <source>
        <strain evidence="3">G859</strain>
        <tissue evidence="3">Whole worm</tissue>
    </source>
</reference>
<name>A0AAN8EQC7_TRICO</name>
<keyword evidence="4" id="KW-1185">Reference proteome</keyword>
<keyword evidence="2" id="KW-0802">TPR repeat</keyword>
<gene>
    <name evidence="3" type="ORF">GCK32_022335</name>
</gene>
<evidence type="ECO:0000256" key="1">
    <source>
        <dbReference type="ARBA" id="ARBA00022737"/>
    </source>
</evidence>
<feature type="non-terminal residue" evidence="3">
    <location>
        <position position="1"/>
    </location>
</feature>
<dbReference type="SUPFAM" id="SSF48452">
    <property type="entry name" value="TPR-like"/>
    <property type="match status" value="1"/>
</dbReference>
<protein>
    <submittedName>
        <fullName evidence="3">Uncharacterized protein</fullName>
    </submittedName>
</protein>
<evidence type="ECO:0000313" key="4">
    <source>
        <dbReference type="Proteomes" id="UP001331761"/>
    </source>
</evidence>
<comment type="caution">
    <text evidence="3">The sequence shown here is derived from an EMBL/GenBank/DDBJ whole genome shotgun (WGS) entry which is preliminary data.</text>
</comment>
<dbReference type="PANTHER" id="PTHR45883">
    <property type="entry name" value="HSC70-INTERACTING PROTEIN"/>
    <property type="match status" value="1"/>
</dbReference>
<dbReference type="Gene3D" id="1.25.40.10">
    <property type="entry name" value="Tetratricopeptide repeat domain"/>
    <property type="match status" value="1"/>
</dbReference>
<dbReference type="EMBL" id="WIXE01024115">
    <property type="protein sequence ID" value="KAK5965901.1"/>
    <property type="molecule type" value="Genomic_DNA"/>
</dbReference>
<dbReference type="PANTHER" id="PTHR45883:SF2">
    <property type="entry name" value="HSC70-INTERACTING PROTEIN"/>
    <property type="match status" value="1"/>
</dbReference>
<dbReference type="InterPro" id="IPR011990">
    <property type="entry name" value="TPR-like_helical_dom_sf"/>
</dbReference>
<proteinExistence type="predicted"/>
<dbReference type="Proteomes" id="UP001331761">
    <property type="component" value="Unassembled WGS sequence"/>
</dbReference>
<dbReference type="GO" id="GO:0030544">
    <property type="term" value="F:Hsp70 protein binding"/>
    <property type="evidence" value="ECO:0007669"/>
    <property type="project" value="TreeGrafter"/>
</dbReference>
<organism evidence="3 4">
    <name type="scientific">Trichostrongylus colubriformis</name>
    <name type="common">Black scour worm</name>
    <dbReference type="NCBI Taxonomy" id="6319"/>
    <lineage>
        <taxon>Eukaryota</taxon>
        <taxon>Metazoa</taxon>
        <taxon>Ecdysozoa</taxon>
        <taxon>Nematoda</taxon>
        <taxon>Chromadorea</taxon>
        <taxon>Rhabditida</taxon>
        <taxon>Rhabditina</taxon>
        <taxon>Rhabditomorpha</taxon>
        <taxon>Strongyloidea</taxon>
        <taxon>Trichostrongylidae</taxon>
        <taxon>Trichostrongylus</taxon>
    </lineage>
</organism>
<sequence>LFRLRRTTLKKQMRREIKQWRRFPKMFYFSVLLKLKRPVAAIADCDKAISINADSAQGYKFRGRAYR</sequence>
<keyword evidence="1" id="KW-0677">Repeat</keyword>
<evidence type="ECO:0000313" key="3">
    <source>
        <dbReference type="EMBL" id="KAK5965901.1"/>
    </source>
</evidence>
<accession>A0AAN8EQC7</accession>